<evidence type="ECO:0000256" key="2">
    <source>
        <dbReference type="ARBA" id="ARBA00004167"/>
    </source>
</evidence>
<name>A0AAQ3V027_PASNO</name>
<evidence type="ECO:0000256" key="6">
    <source>
        <dbReference type="ARBA" id="ARBA00022692"/>
    </source>
</evidence>
<dbReference type="SUPFAM" id="SSF58038">
    <property type="entry name" value="SNARE fusion complex"/>
    <property type="match status" value="1"/>
</dbReference>
<dbReference type="AlphaFoldDB" id="A0AAQ3V027"/>
<evidence type="ECO:0000256" key="16">
    <source>
        <dbReference type="ARBA" id="ARBA00061857"/>
    </source>
</evidence>
<protein>
    <recommendedName>
        <fullName evidence="18">t-SNARE coiled-coil homology domain-containing protein</fullName>
    </recommendedName>
</protein>
<dbReference type="InterPro" id="IPR036747">
    <property type="entry name" value="ASF1-like_sf"/>
</dbReference>
<dbReference type="Gene3D" id="1.20.5.110">
    <property type="match status" value="1"/>
</dbReference>
<evidence type="ECO:0000256" key="17">
    <source>
        <dbReference type="SAM" id="MobiDB-lite"/>
    </source>
</evidence>
<dbReference type="FunFam" id="2.60.40.1490:FF:000001">
    <property type="entry name" value="Histone chaperone ASF1"/>
    <property type="match status" value="1"/>
</dbReference>
<evidence type="ECO:0000256" key="13">
    <source>
        <dbReference type="ARBA" id="ARBA00023186"/>
    </source>
</evidence>
<dbReference type="GO" id="GO:0005634">
    <property type="term" value="C:nucleus"/>
    <property type="evidence" value="ECO:0007669"/>
    <property type="project" value="UniProtKB-SubCell"/>
</dbReference>
<dbReference type="GO" id="GO:0051301">
    <property type="term" value="P:cell division"/>
    <property type="evidence" value="ECO:0007669"/>
    <property type="project" value="UniProtKB-ARBA"/>
</dbReference>
<dbReference type="Pfam" id="PF04729">
    <property type="entry name" value="ASF1_hist_chap"/>
    <property type="match status" value="1"/>
</dbReference>
<evidence type="ECO:0000259" key="18">
    <source>
        <dbReference type="PROSITE" id="PS50192"/>
    </source>
</evidence>
<dbReference type="GO" id="GO:0042393">
    <property type="term" value="F:histone binding"/>
    <property type="evidence" value="ECO:0007669"/>
    <property type="project" value="TreeGrafter"/>
</dbReference>
<evidence type="ECO:0000256" key="5">
    <source>
        <dbReference type="ARBA" id="ARBA00022448"/>
    </source>
</evidence>
<keyword evidence="9" id="KW-0805">Transcription regulation</keyword>
<keyword evidence="14" id="KW-0539">Nucleus</keyword>
<evidence type="ECO:0000256" key="3">
    <source>
        <dbReference type="ARBA" id="ARBA00006051"/>
    </source>
</evidence>
<keyword evidence="20" id="KW-1185">Reference proteome</keyword>
<evidence type="ECO:0000256" key="14">
    <source>
        <dbReference type="ARBA" id="ARBA00023242"/>
    </source>
</evidence>
<dbReference type="GO" id="GO:0008361">
    <property type="term" value="P:regulation of cell size"/>
    <property type="evidence" value="ECO:0007669"/>
    <property type="project" value="UniProtKB-ARBA"/>
</dbReference>
<dbReference type="GO" id="GO:0016020">
    <property type="term" value="C:membrane"/>
    <property type="evidence" value="ECO:0007669"/>
    <property type="project" value="UniProtKB-SubCell"/>
</dbReference>
<gene>
    <name evidence="19" type="ORF">U9M48_044809</name>
</gene>
<dbReference type="CDD" id="cd15841">
    <property type="entry name" value="SNARE_Qc"/>
    <property type="match status" value="1"/>
</dbReference>
<dbReference type="SUPFAM" id="SSF101546">
    <property type="entry name" value="ASF1-like"/>
    <property type="match status" value="1"/>
</dbReference>
<dbReference type="GO" id="GO:0005484">
    <property type="term" value="F:SNAP receptor activity"/>
    <property type="evidence" value="ECO:0007669"/>
    <property type="project" value="InterPro"/>
</dbReference>
<dbReference type="Proteomes" id="UP001341281">
    <property type="component" value="Chromosome 10"/>
</dbReference>
<dbReference type="InterPro" id="IPR006012">
    <property type="entry name" value="Syntaxin/epimorphin_CS"/>
</dbReference>
<comment type="function">
    <text evidence="15">Vesicle trafficking protein that functions in the secretory pathway.</text>
</comment>
<keyword evidence="11" id="KW-0472">Membrane</keyword>
<evidence type="ECO:0000256" key="10">
    <source>
        <dbReference type="ARBA" id="ARBA00023054"/>
    </source>
</evidence>
<evidence type="ECO:0000256" key="7">
    <source>
        <dbReference type="ARBA" id="ARBA00022927"/>
    </source>
</evidence>
<keyword evidence="8" id="KW-1133">Transmembrane helix</keyword>
<keyword evidence="12" id="KW-0804">Transcription</keyword>
<comment type="subcellular location">
    <subcellularLocation>
        <location evidence="2">Membrane</location>
        <topology evidence="2">Single-pass membrane protein</topology>
    </subcellularLocation>
    <subcellularLocation>
        <location evidence="1">Nucleus</location>
    </subcellularLocation>
</comment>
<evidence type="ECO:0000313" key="20">
    <source>
        <dbReference type="Proteomes" id="UP001341281"/>
    </source>
</evidence>
<reference evidence="19 20" key="1">
    <citation type="submission" date="2024-02" db="EMBL/GenBank/DDBJ databases">
        <title>High-quality chromosome-scale genome assembly of Pensacola bahiagrass (Paspalum notatum Flugge var. saurae).</title>
        <authorList>
            <person name="Vega J.M."/>
            <person name="Podio M."/>
            <person name="Orjuela J."/>
            <person name="Siena L.A."/>
            <person name="Pessino S.C."/>
            <person name="Combes M.C."/>
            <person name="Mariac C."/>
            <person name="Albertini E."/>
            <person name="Pupilli F."/>
            <person name="Ortiz J.P.A."/>
            <person name="Leblanc O."/>
        </authorList>
    </citation>
    <scope>NUCLEOTIDE SEQUENCE [LARGE SCALE GENOMIC DNA]</scope>
    <source>
        <strain evidence="19">R1</strain>
        <tissue evidence="19">Leaf</tissue>
    </source>
</reference>
<organism evidence="19 20">
    <name type="scientific">Paspalum notatum var. saurae</name>
    <dbReference type="NCBI Taxonomy" id="547442"/>
    <lineage>
        <taxon>Eukaryota</taxon>
        <taxon>Viridiplantae</taxon>
        <taxon>Streptophyta</taxon>
        <taxon>Embryophyta</taxon>
        <taxon>Tracheophyta</taxon>
        <taxon>Spermatophyta</taxon>
        <taxon>Magnoliopsida</taxon>
        <taxon>Liliopsida</taxon>
        <taxon>Poales</taxon>
        <taxon>Poaceae</taxon>
        <taxon>PACMAD clade</taxon>
        <taxon>Panicoideae</taxon>
        <taxon>Andropogonodae</taxon>
        <taxon>Paspaleae</taxon>
        <taxon>Paspalinae</taxon>
        <taxon>Paspalum</taxon>
    </lineage>
</organism>
<dbReference type="EMBL" id="CP144754">
    <property type="protein sequence ID" value="WVZ99530.1"/>
    <property type="molecule type" value="Genomic_DNA"/>
</dbReference>
<dbReference type="InterPro" id="IPR000727">
    <property type="entry name" value="T_SNARE_dom"/>
</dbReference>
<dbReference type="GO" id="GO:0000724">
    <property type="term" value="P:double-strand break repair via homologous recombination"/>
    <property type="evidence" value="ECO:0007669"/>
    <property type="project" value="UniProtKB-ARBA"/>
</dbReference>
<dbReference type="GO" id="GO:0006886">
    <property type="term" value="P:intracellular protein transport"/>
    <property type="evidence" value="ECO:0007669"/>
    <property type="project" value="InterPro"/>
</dbReference>
<feature type="region of interest" description="Disordered" evidence="17">
    <location>
        <begin position="122"/>
        <end position="146"/>
    </location>
</feature>
<dbReference type="GO" id="GO:0006335">
    <property type="term" value="P:DNA replication-dependent chromatin assembly"/>
    <property type="evidence" value="ECO:0007669"/>
    <property type="project" value="TreeGrafter"/>
</dbReference>
<evidence type="ECO:0000313" key="19">
    <source>
        <dbReference type="EMBL" id="WVZ99530.1"/>
    </source>
</evidence>
<evidence type="ECO:0000256" key="12">
    <source>
        <dbReference type="ARBA" id="ARBA00023163"/>
    </source>
</evidence>
<dbReference type="PANTHER" id="PTHR12040:SF0">
    <property type="entry name" value="HISTONE CHAPERONE ASF1"/>
    <property type="match status" value="1"/>
</dbReference>
<dbReference type="PROSITE" id="PS00914">
    <property type="entry name" value="SYNTAXIN"/>
    <property type="match status" value="1"/>
</dbReference>
<feature type="compositionally biased region" description="Polar residues" evidence="17">
    <location>
        <begin position="122"/>
        <end position="140"/>
    </location>
</feature>
<dbReference type="Pfam" id="PF05739">
    <property type="entry name" value="SNARE"/>
    <property type="match status" value="1"/>
</dbReference>
<evidence type="ECO:0000256" key="11">
    <source>
        <dbReference type="ARBA" id="ARBA00023136"/>
    </source>
</evidence>
<dbReference type="GO" id="GO:0000785">
    <property type="term" value="C:chromatin"/>
    <property type="evidence" value="ECO:0007669"/>
    <property type="project" value="TreeGrafter"/>
</dbReference>
<evidence type="ECO:0000256" key="4">
    <source>
        <dbReference type="ARBA" id="ARBA00009063"/>
    </source>
</evidence>
<dbReference type="FunFam" id="1.20.5.110:FF:000037">
    <property type="entry name" value="Putative syntaxin-71-like"/>
    <property type="match status" value="1"/>
</dbReference>
<dbReference type="SMART" id="SM00397">
    <property type="entry name" value="t_SNARE"/>
    <property type="match status" value="1"/>
</dbReference>
<comment type="subunit">
    <text evidence="16">Part of the t-SNARE complex.</text>
</comment>
<dbReference type="Gene3D" id="2.60.40.1490">
    <property type="entry name" value="Histone chaperone ASF1-like"/>
    <property type="match status" value="1"/>
</dbReference>
<dbReference type="GO" id="GO:0010091">
    <property type="term" value="P:trichome branching"/>
    <property type="evidence" value="ECO:0007669"/>
    <property type="project" value="UniProtKB-ARBA"/>
</dbReference>
<evidence type="ECO:0000256" key="1">
    <source>
        <dbReference type="ARBA" id="ARBA00004123"/>
    </source>
</evidence>
<dbReference type="PROSITE" id="PS50192">
    <property type="entry name" value="T_SNARE"/>
    <property type="match status" value="1"/>
</dbReference>
<feature type="domain" description="T-SNARE coiled-coil homology" evidence="18">
    <location>
        <begin position="175"/>
        <end position="237"/>
    </location>
</feature>
<accession>A0AAQ3V027</accession>
<dbReference type="PANTHER" id="PTHR12040">
    <property type="entry name" value="ANTI-SILENCING PROTEIN 1"/>
    <property type="match status" value="1"/>
</dbReference>
<keyword evidence="5" id="KW-0813">Transport</keyword>
<dbReference type="GO" id="GO:0031567">
    <property type="term" value="P:mitotic cell size control checkpoint signaling"/>
    <property type="evidence" value="ECO:0007669"/>
    <property type="project" value="UniProtKB-ARBA"/>
</dbReference>
<keyword evidence="7" id="KW-0653">Protein transport</keyword>
<keyword evidence="6" id="KW-0812">Transmembrane</keyword>
<sequence length="500" mass="55431">MTVIDILTRVDAICQKYDKYDVDKLNGANVAGGDAFAIQYASVDAEINQCVEKAETAKQEKNRAAVVALNAEIRRTKAKLLEEDLPKLQRLAVKKVKGLTKEEIATRSDLVAALPDRIQSIPDGSSTATKKNGTWGASGSRTGGAIQFDTTPDGNFDAEYFKGTKESNQFRGEYEMRRMKQDDDLEVIGEGLETLKNMASDMNEELDRQVPLMDEMDEKVDRANADLKNTNVRLKETVLQLRSSRNFCIDIILLCVILGIAAYLYNCRPPAQKSDPQPPRLAQSLSSSPPLLDPARLPPAAAAMSAVNITNVAVLDNPTAFLNPFQFEISYECLVPLDDDLEWKLIYVGSAEDENYDQQLESVLVGPVNVGTYRFVLQADPPDPSKIREEDIIGVTVLLLTCSYMGQEFMRVGYYVNNDYDDEQLREEPPAKVLIDRVQRNILADKPRVTKFPINFHPEPSTSAGQQQQEPQTASPENHAGIRIPNPFFGPDATASGLSH</sequence>
<keyword evidence="10" id="KW-0175">Coiled coil</keyword>
<evidence type="ECO:0000256" key="9">
    <source>
        <dbReference type="ARBA" id="ARBA00023015"/>
    </source>
</evidence>
<proteinExistence type="inferred from homology"/>
<feature type="region of interest" description="Disordered" evidence="17">
    <location>
        <begin position="453"/>
        <end position="500"/>
    </location>
</feature>
<evidence type="ECO:0000256" key="15">
    <source>
        <dbReference type="ARBA" id="ARBA00054128"/>
    </source>
</evidence>
<dbReference type="InterPro" id="IPR006818">
    <property type="entry name" value="ASF1-like"/>
</dbReference>
<feature type="compositionally biased region" description="Polar residues" evidence="17">
    <location>
        <begin position="460"/>
        <end position="476"/>
    </location>
</feature>
<comment type="similarity">
    <text evidence="3">Belongs to the ASF1 family.</text>
</comment>
<evidence type="ECO:0000256" key="8">
    <source>
        <dbReference type="ARBA" id="ARBA00022989"/>
    </source>
</evidence>
<comment type="similarity">
    <text evidence="4">Belongs to the syntaxin family.</text>
</comment>
<keyword evidence="13" id="KW-0143">Chaperone</keyword>